<comment type="function">
    <text evidence="1">RNaseP catalyzes the removal of the 5'-leader sequence from pre-tRNA to produce the mature 5'-terminus. It can also cleave other RNA substrates such as 4.5S RNA. The protein component plays an auxiliary but essential role in vivo by binding to the 5'-leader sequence and broadening the substrate specificity of the ribozyme.</text>
</comment>
<evidence type="ECO:0000256" key="3">
    <source>
        <dbReference type="ARBA" id="ARBA00022722"/>
    </source>
</evidence>
<dbReference type="GO" id="GO:0042781">
    <property type="term" value="F:3'-tRNA processing endoribonuclease activity"/>
    <property type="evidence" value="ECO:0007669"/>
    <property type="project" value="TreeGrafter"/>
</dbReference>
<sequence>MKQFGFPKAEHLCLQSEISQLFEAGSHSMTMFPLRVVYQEVPYQGGPHVKVLLSVSKRRFKHAVDRNRAKRQLREAYRLHKATLLEAVPETMGLHLAFIWLSDRPVHTRQIQQRVAVLLTRMAEKLAVQPVEPLAVDSMKEEGV</sequence>
<dbReference type="InterPro" id="IPR000100">
    <property type="entry name" value="RNase_P"/>
</dbReference>
<keyword evidence="6" id="KW-0694">RNA-binding</keyword>
<comment type="caution">
    <text evidence="7">The sequence shown here is derived from an EMBL/GenBank/DDBJ whole genome shotgun (WGS) entry which is preliminary data.</text>
</comment>
<dbReference type="PANTHER" id="PTHR33992">
    <property type="entry name" value="RIBONUCLEASE P PROTEIN COMPONENT"/>
    <property type="match status" value="1"/>
</dbReference>
<dbReference type="GO" id="GO:0030677">
    <property type="term" value="C:ribonuclease P complex"/>
    <property type="evidence" value="ECO:0007669"/>
    <property type="project" value="TreeGrafter"/>
</dbReference>
<dbReference type="Gene3D" id="3.30.230.10">
    <property type="match status" value="1"/>
</dbReference>
<name>J9GUZ5_9ZZZZ</name>
<gene>
    <name evidence="7" type="ORF">EVA_05226</name>
</gene>
<accession>J9GUZ5</accession>
<proteinExistence type="inferred from homology"/>
<keyword evidence="2" id="KW-0819">tRNA processing</keyword>
<dbReference type="EMBL" id="AMCI01001094">
    <property type="protein sequence ID" value="EJX06668.1"/>
    <property type="molecule type" value="Genomic_DNA"/>
</dbReference>
<keyword evidence="4" id="KW-0255">Endonuclease</keyword>
<dbReference type="Pfam" id="PF00825">
    <property type="entry name" value="Ribonuclease_P"/>
    <property type="match status" value="1"/>
</dbReference>
<evidence type="ECO:0000256" key="6">
    <source>
        <dbReference type="ARBA" id="ARBA00022884"/>
    </source>
</evidence>
<dbReference type="GO" id="GO:0004526">
    <property type="term" value="F:ribonuclease P activity"/>
    <property type="evidence" value="ECO:0007669"/>
    <property type="project" value="InterPro"/>
</dbReference>
<dbReference type="SUPFAM" id="SSF54211">
    <property type="entry name" value="Ribosomal protein S5 domain 2-like"/>
    <property type="match status" value="1"/>
</dbReference>
<dbReference type="HAMAP" id="MF_00227">
    <property type="entry name" value="RNase_P"/>
    <property type="match status" value="1"/>
</dbReference>
<dbReference type="PROSITE" id="PS00648">
    <property type="entry name" value="RIBONUCLEASE_P"/>
    <property type="match status" value="1"/>
</dbReference>
<reference evidence="7" key="1">
    <citation type="journal article" date="2012" name="PLoS ONE">
        <title>Gene sets for utilization of primary and secondary nutrition supplies in the distal gut of endangered iberian lynx.</title>
        <authorList>
            <person name="Alcaide M."/>
            <person name="Messina E."/>
            <person name="Richter M."/>
            <person name="Bargiela R."/>
            <person name="Peplies J."/>
            <person name="Huws S.A."/>
            <person name="Newbold C.J."/>
            <person name="Golyshin P.N."/>
            <person name="Simon M.A."/>
            <person name="Lopez G."/>
            <person name="Yakimov M.M."/>
            <person name="Ferrer M."/>
        </authorList>
    </citation>
    <scope>NUCLEOTIDE SEQUENCE</scope>
</reference>
<dbReference type="InterPro" id="IPR020568">
    <property type="entry name" value="Ribosomal_Su5_D2-typ_SF"/>
</dbReference>
<protein>
    <submittedName>
        <fullName evidence="7">Ribonuclease P protein component</fullName>
    </submittedName>
</protein>
<evidence type="ECO:0000256" key="5">
    <source>
        <dbReference type="ARBA" id="ARBA00022801"/>
    </source>
</evidence>
<keyword evidence="3" id="KW-0540">Nuclease</keyword>
<keyword evidence="5" id="KW-0378">Hydrolase</keyword>
<evidence type="ECO:0000256" key="4">
    <source>
        <dbReference type="ARBA" id="ARBA00022759"/>
    </source>
</evidence>
<dbReference type="NCBIfam" id="TIGR00188">
    <property type="entry name" value="rnpA"/>
    <property type="match status" value="1"/>
</dbReference>
<dbReference type="GO" id="GO:0000049">
    <property type="term" value="F:tRNA binding"/>
    <property type="evidence" value="ECO:0007669"/>
    <property type="project" value="InterPro"/>
</dbReference>
<dbReference type="InterPro" id="IPR020539">
    <property type="entry name" value="RNase_P_CS"/>
</dbReference>
<evidence type="ECO:0000256" key="1">
    <source>
        <dbReference type="ARBA" id="ARBA00002663"/>
    </source>
</evidence>
<organism evidence="7">
    <name type="scientific">gut metagenome</name>
    <dbReference type="NCBI Taxonomy" id="749906"/>
    <lineage>
        <taxon>unclassified sequences</taxon>
        <taxon>metagenomes</taxon>
        <taxon>organismal metagenomes</taxon>
    </lineage>
</organism>
<dbReference type="PANTHER" id="PTHR33992:SF1">
    <property type="entry name" value="RIBONUCLEASE P PROTEIN COMPONENT"/>
    <property type="match status" value="1"/>
</dbReference>
<dbReference type="AlphaFoldDB" id="J9GUZ5"/>
<evidence type="ECO:0000313" key="7">
    <source>
        <dbReference type="EMBL" id="EJX06668.1"/>
    </source>
</evidence>
<dbReference type="InterPro" id="IPR014721">
    <property type="entry name" value="Ribsml_uS5_D2-typ_fold_subgr"/>
</dbReference>
<evidence type="ECO:0000256" key="2">
    <source>
        <dbReference type="ARBA" id="ARBA00022694"/>
    </source>
</evidence>